<keyword evidence="2" id="KW-0489">Methyltransferase</keyword>
<feature type="domain" description="Methyltransferase type 11" evidence="1">
    <location>
        <begin position="3"/>
        <end position="47"/>
    </location>
</feature>
<protein>
    <submittedName>
        <fullName evidence="2">Methyltransferase domain-containing protein</fullName>
    </submittedName>
</protein>
<dbReference type="InterPro" id="IPR029063">
    <property type="entry name" value="SAM-dependent_MTases_sf"/>
</dbReference>
<dbReference type="EMBL" id="JAPQES010000003">
    <property type="protein sequence ID" value="MCY6371149.1"/>
    <property type="molecule type" value="Genomic_DNA"/>
</dbReference>
<dbReference type="GO" id="GO:0032259">
    <property type="term" value="P:methylation"/>
    <property type="evidence" value="ECO:0007669"/>
    <property type="project" value="UniProtKB-KW"/>
</dbReference>
<evidence type="ECO:0000313" key="3">
    <source>
        <dbReference type="Proteomes" id="UP001079657"/>
    </source>
</evidence>
<keyword evidence="2" id="KW-0808">Transferase</keyword>
<dbReference type="Proteomes" id="UP001079657">
    <property type="component" value="Unassembled WGS sequence"/>
</dbReference>
<organism evidence="2 3">
    <name type="scientific">Clostridium ganghwense</name>
    <dbReference type="NCBI Taxonomy" id="312089"/>
    <lineage>
        <taxon>Bacteria</taxon>
        <taxon>Bacillati</taxon>
        <taxon>Bacillota</taxon>
        <taxon>Clostridia</taxon>
        <taxon>Eubacteriales</taxon>
        <taxon>Clostridiaceae</taxon>
        <taxon>Clostridium</taxon>
    </lineage>
</organism>
<comment type="caution">
    <text evidence="2">The sequence shown here is derived from an EMBL/GenBank/DDBJ whole genome shotgun (WGS) entry which is preliminary data.</text>
</comment>
<keyword evidence="3" id="KW-1185">Reference proteome</keyword>
<gene>
    <name evidence="2" type="ORF">OXH55_10935</name>
</gene>
<accession>A0ABT4CQ28</accession>
<evidence type="ECO:0000313" key="2">
    <source>
        <dbReference type="EMBL" id="MCY6371149.1"/>
    </source>
</evidence>
<proteinExistence type="predicted"/>
<dbReference type="GO" id="GO:0008168">
    <property type="term" value="F:methyltransferase activity"/>
    <property type="evidence" value="ECO:0007669"/>
    <property type="project" value="UniProtKB-KW"/>
</dbReference>
<dbReference type="RefSeq" id="WP_268050006.1">
    <property type="nucleotide sequence ID" value="NZ_JAPQES010000003.1"/>
</dbReference>
<reference evidence="2" key="1">
    <citation type="submission" date="2022-12" db="EMBL/GenBank/DDBJ databases">
        <authorList>
            <person name="Wang J."/>
        </authorList>
    </citation>
    <scope>NUCLEOTIDE SEQUENCE</scope>
    <source>
        <strain evidence="2">HY-42-06</strain>
    </source>
</reference>
<dbReference type="Gene3D" id="3.40.50.150">
    <property type="entry name" value="Vaccinia Virus protein VP39"/>
    <property type="match status" value="1"/>
</dbReference>
<name>A0ABT4CQ28_9CLOT</name>
<evidence type="ECO:0000259" key="1">
    <source>
        <dbReference type="Pfam" id="PF08241"/>
    </source>
</evidence>
<dbReference type="SUPFAM" id="SSF53335">
    <property type="entry name" value="S-adenosyl-L-methionine-dependent methyltransferases"/>
    <property type="match status" value="1"/>
</dbReference>
<sequence>MRYLPFEDESISYIYCYNTIFHMKKIDISKAIDEIKRVLKPGGLCFVKFLSVNDFGYGYGEKLGKGI</sequence>
<dbReference type="Pfam" id="PF08241">
    <property type="entry name" value="Methyltransf_11"/>
    <property type="match status" value="1"/>
</dbReference>
<dbReference type="InterPro" id="IPR013216">
    <property type="entry name" value="Methyltransf_11"/>
</dbReference>